<gene>
    <name evidence="8" type="ordered locus">VIT_01s0011g04030</name>
</gene>
<dbReference type="HOGENOM" id="CLU_740594_0_0_1"/>
<evidence type="ECO:0000313" key="9">
    <source>
        <dbReference type="Proteomes" id="UP000009183"/>
    </source>
</evidence>
<comment type="caution">
    <text evidence="6">Lacks conserved residue(s) required for the propagation of feature annotation.</text>
</comment>
<dbReference type="OrthoDB" id="567788at2759"/>
<protein>
    <recommendedName>
        <fullName evidence="6">Reticulon-like protein</fullName>
    </recommendedName>
</protein>
<keyword evidence="2 6" id="KW-0812">Transmembrane</keyword>
<comment type="subcellular location">
    <subcellularLocation>
        <location evidence="1 6">Endoplasmic reticulum membrane</location>
        <topology evidence="1 6">Multi-pass membrane protein</topology>
    </subcellularLocation>
</comment>
<dbReference type="InterPro" id="IPR045064">
    <property type="entry name" value="Reticulon-like"/>
</dbReference>
<keyword evidence="5 6" id="KW-0472">Membrane</keyword>
<keyword evidence="9" id="KW-1185">Reference proteome</keyword>
<sequence length="374" mass="42792">MDLESIWFGFFTYWQRQDLCSFSLLQHVAVGGLEEMIAFAHVLSSIGLQVTAVDTWASPNSRRRAKHTAIYDIFIFNQKEWSMCINMLWVHLGGGLLTIYRRRNRRKGGRKVQGNLPRHAKAIPFFLVLVPLPGSLEPLLIYITYSPESCKTTTSGIAMPIYSSDSDEQPETPIRLFDHQKSIHALLGGGKVADILLWRNKYVSAAILIGFTIIWFLFEVLEYHFVTLLCYSMLFLMLAIFIWSNGAGYINWNPPDVDKFTLSEHTVRSFHSKINTVLSTFYRVSRGEDLALLGVAIVTLLTLSVIGDCFSSLNVLYIGFLCMETLPALYERYEEQVDEIADKGNRNVKKLYRKFDSHVLNKIPRGPVKEKKFR</sequence>
<evidence type="ECO:0000313" key="8">
    <source>
        <dbReference type="EMBL" id="CCB50884.1"/>
    </source>
</evidence>
<dbReference type="PaxDb" id="29760-VIT_01s0011g04030.t01"/>
<feature type="transmembrane region" description="Helical" evidence="6">
    <location>
        <begin position="80"/>
        <end position="101"/>
    </location>
</feature>
<dbReference type="STRING" id="29760.F6HEV8"/>
<keyword evidence="3 6" id="KW-0256">Endoplasmic reticulum</keyword>
<dbReference type="PANTHER" id="PTHR10994:SF157">
    <property type="entry name" value="RETICULON-LIKE PROTEIN B14"/>
    <property type="match status" value="1"/>
</dbReference>
<dbReference type="GO" id="GO:0005789">
    <property type="term" value="C:endoplasmic reticulum membrane"/>
    <property type="evidence" value="ECO:0007669"/>
    <property type="project" value="UniProtKB-SubCell"/>
</dbReference>
<dbReference type="GO" id="GO:0009617">
    <property type="term" value="P:response to bacterium"/>
    <property type="evidence" value="ECO:0007669"/>
    <property type="project" value="InterPro"/>
</dbReference>
<evidence type="ECO:0000256" key="6">
    <source>
        <dbReference type="RuleBase" id="RU363132"/>
    </source>
</evidence>
<keyword evidence="4 6" id="KW-1133">Transmembrane helix</keyword>
<accession>F6HEV8</accession>
<feature type="domain" description="Reticulon" evidence="7">
    <location>
        <begin position="192"/>
        <end position="374"/>
    </location>
</feature>
<dbReference type="InParanoid" id="F6HEV8"/>
<evidence type="ECO:0000256" key="4">
    <source>
        <dbReference type="ARBA" id="ARBA00022989"/>
    </source>
</evidence>
<dbReference type="PROSITE" id="PS50845">
    <property type="entry name" value="RETICULON"/>
    <property type="match status" value="1"/>
</dbReference>
<dbReference type="PANTHER" id="PTHR10994">
    <property type="entry name" value="RETICULON"/>
    <property type="match status" value="1"/>
</dbReference>
<evidence type="ECO:0000256" key="5">
    <source>
        <dbReference type="ARBA" id="ARBA00023136"/>
    </source>
</evidence>
<dbReference type="Proteomes" id="UP000009183">
    <property type="component" value="Chromosome 1"/>
</dbReference>
<evidence type="ECO:0000256" key="1">
    <source>
        <dbReference type="ARBA" id="ARBA00004477"/>
    </source>
</evidence>
<evidence type="ECO:0000256" key="3">
    <source>
        <dbReference type="ARBA" id="ARBA00022824"/>
    </source>
</evidence>
<dbReference type="eggNOG" id="KOG1792">
    <property type="taxonomic scope" value="Eukaryota"/>
</dbReference>
<feature type="transmembrane region" description="Helical" evidence="6">
    <location>
        <begin position="202"/>
        <end position="218"/>
    </location>
</feature>
<dbReference type="Pfam" id="PF02453">
    <property type="entry name" value="Reticulon"/>
    <property type="match status" value="1"/>
</dbReference>
<dbReference type="EMBL" id="FN595752">
    <property type="protein sequence ID" value="CCB50884.1"/>
    <property type="molecule type" value="Genomic_DNA"/>
</dbReference>
<dbReference type="AlphaFoldDB" id="F6HEV8"/>
<dbReference type="InterPro" id="IPR003388">
    <property type="entry name" value="Reticulon"/>
</dbReference>
<feature type="transmembrane region" description="Helical" evidence="6">
    <location>
        <begin position="122"/>
        <end position="145"/>
    </location>
</feature>
<evidence type="ECO:0000259" key="7">
    <source>
        <dbReference type="PROSITE" id="PS50845"/>
    </source>
</evidence>
<organism evidence="8 9">
    <name type="scientific">Vitis vinifera</name>
    <name type="common">Grape</name>
    <dbReference type="NCBI Taxonomy" id="29760"/>
    <lineage>
        <taxon>Eukaryota</taxon>
        <taxon>Viridiplantae</taxon>
        <taxon>Streptophyta</taxon>
        <taxon>Embryophyta</taxon>
        <taxon>Tracheophyta</taxon>
        <taxon>Spermatophyta</taxon>
        <taxon>Magnoliopsida</taxon>
        <taxon>eudicotyledons</taxon>
        <taxon>Gunneridae</taxon>
        <taxon>Pentapetalae</taxon>
        <taxon>rosids</taxon>
        <taxon>Vitales</taxon>
        <taxon>Vitaceae</taxon>
        <taxon>Viteae</taxon>
        <taxon>Vitis</taxon>
    </lineage>
</organism>
<reference evidence="9" key="1">
    <citation type="journal article" date="2007" name="Nature">
        <title>The grapevine genome sequence suggests ancestral hexaploidization in major angiosperm phyla.</title>
        <authorList>
            <consortium name="The French-Italian Public Consortium for Grapevine Genome Characterization."/>
            <person name="Jaillon O."/>
            <person name="Aury J.-M."/>
            <person name="Noel B."/>
            <person name="Policriti A."/>
            <person name="Clepet C."/>
            <person name="Casagrande A."/>
            <person name="Choisne N."/>
            <person name="Aubourg S."/>
            <person name="Vitulo N."/>
            <person name="Jubin C."/>
            <person name="Vezzi A."/>
            <person name="Legeai F."/>
            <person name="Hugueney P."/>
            <person name="Dasilva C."/>
            <person name="Horner D."/>
            <person name="Mica E."/>
            <person name="Jublot D."/>
            <person name="Poulain J."/>
            <person name="Bruyere C."/>
            <person name="Billault A."/>
            <person name="Segurens B."/>
            <person name="Gouyvenoux M."/>
            <person name="Ugarte E."/>
            <person name="Cattonaro F."/>
            <person name="Anthouard V."/>
            <person name="Vico V."/>
            <person name="Del Fabbro C."/>
            <person name="Alaux M."/>
            <person name="Di Gaspero G."/>
            <person name="Dumas V."/>
            <person name="Felice N."/>
            <person name="Paillard S."/>
            <person name="Juman I."/>
            <person name="Moroldo M."/>
            <person name="Scalabrin S."/>
            <person name="Canaguier A."/>
            <person name="Le Clainche I."/>
            <person name="Malacrida G."/>
            <person name="Durand E."/>
            <person name="Pesole G."/>
            <person name="Laucou V."/>
            <person name="Chatelet P."/>
            <person name="Merdinoglu D."/>
            <person name="Delledonne M."/>
            <person name="Pezzotti M."/>
            <person name="Lecharny A."/>
            <person name="Scarpelli C."/>
            <person name="Artiguenave F."/>
            <person name="Pe M.E."/>
            <person name="Valle G."/>
            <person name="Morgante M."/>
            <person name="Caboche M."/>
            <person name="Adam-Blondon A.-F."/>
            <person name="Weissenbach J."/>
            <person name="Quetier F."/>
            <person name="Wincker P."/>
        </authorList>
    </citation>
    <scope>NUCLEOTIDE SEQUENCE [LARGE SCALE GENOMIC DNA]</scope>
    <source>
        <strain evidence="9">cv. Pinot noir / PN40024</strain>
    </source>
</reference>
<name>F6HEV8_VITVI</name>
<evidence type="ECO:0000256" key="2">
    <source>
        <dbReference type="ARBA" id="ARBA00022692"/>
    </source>
</evidence>
<feature type="transmembrane region" description="Helical" evidence="6">
    <location>
        <begin position="225"/>
        <end position="244"/>
    </location>
</feature>
<proteinExistence type="predicted"/>
<feature type="transmembrane region" description="Helical" evidence="6">
    <location>
        <begin position="290"/>
        <end position="323"/>
    </location>
</feature>